<dbReference type="InterPro" id="IPR029058">
    <property type="entry name" value="AB_hydrolase_fold"/>
</dbReference>
<feature type="domain" description="Carrier" evidence="5">
    <location>
        <begin position="981"/>
        <end position="1056"/>
    </location>
</feature>
<protein>
    <submittedName>
        <fullName evidence="6">Amino acid adenylation domain-containing protein</fullName>
    </submittedName>
</protein>
<comment type="caution">
    <text evidence="6">The sequence shown here is derived from an EMBL/GenBank/DDBJ whole genome shotgun (WGS) entry which is preliminary data.</text>
</comment>
<dbReference type="EMBL" id="JBEOZY010000038">
    <property type="protein sequence ID" value="MER6168276.1"/>
    <property type="molecule type" value="Genomic_DNA"/>
</dbReference>
<dbReference type="Pfam" id="PF13193">
    <property type="entry name" value="AMP-binding_C"/>
    <property type="match status" value="1"/>
</dbReference>
<evidence type="ECO:0000313" key="7">
    <source>
        <dbReference type="Proteomes" id="UP001496720"/>
    </source>
</evidence>
<dbReference type="PANTHER" id="PTHR45527:SF1">
    <property type="entry name" value="FATTY ACID SYNTHASE"/>
    <property type="match status" value="1"/>
</dbReference>
<dbReference type="Gene3D" id="3.40.50.1820">
    <property type="entry name" value="alpha/beta hydrolase"/>
    <property type="match status" value="1"/>
</dbReference>
<dbReference type="PROSITE" id="PS50075">
    <property type="entry name" value="CARRIER"/>
    <property type="match status" value="1"/>
</dbReference>
<dbReference type="InterPro" id="IPR023213">
    <property type="entry name" value="CAT-like_dom_sf"/>
</dbReference>
<gene>
    <name evidence="6" type="ORF">ABT188_27620</name>
</gene>
<comment type="cofactor">
    <cofactor evidence="1">
        <name>pantetheine 4'-phosphate</name>
        <dbReference type="ChEBI" id="CHEBI:47942"/>
    </cofactor>
</comment>
<dbReference type="SUPFAM" id="SSF47336">
    <property type="entry name" value="ACP-like"/>
    <property type="match status" value="1"/>
</dbReference>
<dbReference type="Gene3D" id="3.30.300.30">
    <property type="match status" value="1"/>
</dbReference>
<dbReference type="InterPro" id="IPR020806">
    <property type="entry name" value="PKS_PP-bd"/>
</dbReference>
<dbReference type="InterPro" id="IPR009081">
    <property type="entry name" value="PP-bd_ACP"/>
</dbReference>
<dbReference type="InterPro" id="IPR045851">
    <property type="entry name" value="AMP-bd_C_sf"/>
</dbReference>
<accession>A0ABV1T2R8</accession>
<dbReference type="InterPro" id="IPR036736">
    <property type="entry name" value="ACP-like_sf"/>
</dbReference>
<sequence>MSSSQQPAADPDDRAQLLQRWLAGRRESPDAPAVPRADRSAPLRASSGQRRLWLQDHAEDVSGDRNIPFAWRLTGALDTDALFEALDLTVRRHEVLRTAFREEGSELLQEVRDPYTFDRTVVEVSAQTLAGPVENATYEPFDWTEGRLLRARLFWVAADEHVLLLVAPHLVVDDWSAAVFLDELTAGYAALTAGERPNLPELAAQYPDFAEWQRTRLDDGGLRPGIDFWLRVLDGAPTVLDLPTDRPRPAHSSHRAGWTPLDVDASTARAVEELCAREKATSFMALLAAYAVLLARRSGSRDLVIGSPVAGRSLSELEPLIGFFVNTVPLRIQVDPQAPFAALLRQVRETVLSAMEHQDVPFDHLVQLIAPERSTAANPLVQVAFSLNAAAAGRARPLPGLELADHPVAGRSSRYDLVLALAPEGEGLHGEVVYDADLFDASTAERLAAEYLATVRALVAEPDLPLLRLSSGDPVDAALDGPAVGFDTGLNVADLVAEVARQDPHRGAVRAPDGEVDFAGLDARANALAAALREHGAGPERAVGVHLGRSQDLVAALLAVWKTGAAFVPLDLAHPLDRLAGTVRDAGVTVLVADAAAPLAQAVGGVPMVDPAALTATEVPKVRPERRLPDALAYLVYTSGTTGEPKGVGVSYRNLANLVGAVAPLAPPQDGFGGNVLAPAFDGWIWSTVLPLAHGRGVVLADPLDGMDAVLDGSVDLVTATPSLLAAHPTPAPEAGPRTVVVAGEASAPALVERWSRGRRFVNAYGPTETTICATWADSAAGHDPVTIGRPLPNYRVRVLDRYLRPVPAGTPGELFIAGEGVARGYRNLPGQTASRFLPDPLGEGGRMYRTGDRVRLRSDGMLEFVGRADQQIKVRGFRVEPAGVERAASAVAGVRSAAVFTVPGPVAPALGLAVVPEDTTGDKLETEVRTALKAALPDFMVPSYVVRVDRLPLTATGKVDEAALVVLCAENADRDGAGKAPSTPSGQLVAKAWSTVLKKPVDSVEDNFFELGGHSLVATQVVSMLRKETGLRLPMRLLFAHPTVGALATELDRLAAERVAAPGT</sequence>
<dbReference type="InterPro" id="IPR006162">
    <property type="entry name" value="Ppantetheine_attach_site"/>
</dbReference>
<dbReference type="Proteomes" id="UP001496720">
    <property type="component" value="Unassembled WGS sequence"/>
</dbReference>
<evidence type="ECO:0000256" key="1">
    <source>
        <dbReference type="ARBA" id="ARBA00001957"/>
    </source>
</evidence>
<keyword evidence="7" id="KW-1185">Reference proteome</keyword>
<dbReference type="InterPro" id="IPR010071">
    <property type="entry name" value="AA_adenyl_dom"/>
</dbReference>
<dbReference type="SUPFAM" id="SSF52777">
    <property type="entry name" value="CoA-dependent acyltransferases"/>
    <property type="match status" value="2"/>
</dbReference>
<dbReference type="InterPro" id="IPR025110">
    <property type="entry name" value="AMP-bd_C"/>
</dbReference>
<dbReference type="InterPro" id="IPR001242">
    <property type="entry name" value="Condensation_dom"/>
</dbReference>
<dbReference type="InterPro" id="IPR020845">
    <property type="entry name" value="AMP-binding_CS"/>
</dbReference>
<evidence type="ECO:0000256" key="3">
    <source>
        <dbReference type="ARBA" id="ARBA00022553"/>
    </source>
</evidence>
<keyword evidence="2" id="KW-0596">Phosphopantetheine</keyword>
<dbReference type="RefSeq" id="WP_352149636.1">
    <property type="nucleotide sequence ID" value="NZ_JBEOZY010000038.1"/>
</dbReference>
<dbReference type="PANTHER" id="PTHR45527">
    <property type="entry name" value="NONRIBOSOMAL PEPTIDE SYNTHETASE"/>
    <property type="match status" value="1"/>
</dbReference>
<dbReference type="Pfam" id="PF00550">
    <property type="entry name" value="PP-binding"/>
    <property type="match status" value="1"/>
</dbReference>
<dbReference type="Pfam" id="PF00501">
    <property type="entry name" value="AMP-binding"/>
    <property type="match status" value="1"/>
</dbReference>
<dbReference type="PROSITE" id="PS00455">
    <property type="entry name" value="AMP_BINDING"/>
    <property type="match status" value="1"/>
</dbReference>
<dbReference type="NCBIfam" id="TIGR01733">
    <property type="entry name" value="AA-adenyl-dom"/>
    <property type="match status" value="1"/>
</dbReference>
<proteinExistence type="predicted"/>
<dbReference type="CDD" id="cd19531">
    <property type="entry name" value="LCL_NRPS-like"/>
    <property type="match status" value="1"/>
</dbReference>
<evidence type="ECO:0000259" key="5">
    <source>
        <dbReference type="PROSITE" id="PS50075"/>
    </source>
</evidence>
<name>A0ABV1T2R8_9ACTN</name>
<dbReference type="InterPro" id="IPR042099">
    <property type="entry name" value="ANL_N_sf"/>
</dbReference>
<dbReference type="PROSITE" id="PS00012">
    <property type="entry name" value="PHOSPHOPANTETHEINE"/>
    <property type="match status" value="1"/>
</dbReference>
<dbReference type="InterPro" id="IPR000873">
    <property type="entry name" value="AMP-dep_synth/lig_dom"/>
</dbReference>
<dbReference type="SMART" id="SM00823">
    <property type="entry name" value="PKS_PP"/>
    <property type="match status" value="1"/>
</dbReference>
<organism evidence="6 7">
    <name type="scientific">Streptomyces violaceorubidus</name>
    <dbReference type="NCBI Taxonomy" id="284042"/>
    <lineage>
        <taxon>Bacteria</taxon>
        <taxon>Bacillati</taxon>
        <taxon>Actinomycetota</taxon>
        <taxon>Actinomycetes</taxon>
        <taxon>Kitasatosporales</taxon>
        <taxon>Streptomycetaceae</taxon>
        <taxon>Streptomyces</taxon>
    </lineage>
</organism>
<dbReference type="Gene3D" id="3.30.559.10">
    <property type="entry name" value="Chloramphenicol acetyltransferase-like domain"/>
    <property type="match status" value="1"/>
</dbReference>
<dbReference type="Gene3D" id="3.30.559.30">
    <property type="entry name" value="Nonribosomal peptide synthetase, condensation domain"/>
    <property type="match status" value="1"/>
</dbReference>
<evidence type="ECO:0000256" key="4">
    <source>
        <dbReference type="SAM" id="MobiDB-lite"/>
    </source>
</evidence>
<dbReference type="CDD" id="cd05930">
    <property type="entry name" value="A_NRPS"/>
    <property type="match status" value="1"/>
</dbReference>
<evidence type="ECO:0000256" key="2">
    <source>
        <dbReference type="ARBA" id="ARBA00022450"/>
    </source>
</evidence>
<feature type="region of interest" description="Disordered" evidence="4">
    <location>
        <begin position="1"/>
        <end position="45"/>
    </location>
</feature>
<reference evidence="6 7" key="1">
    <citation type="submission" date="2024-06" db="EMBL/GenBank/DDBJ databases">
        <title>The Natural Products Discovery Center: Release of the First 8490 Sequenced Strains for Exploring Actinobacteria Biosynthetic Diversity.</title>
        <authorList>
            <person name="Kalkreuter E."/>
            <person name="Kautsar S.A."/>
            <person name="Yang D."/>
            <person name="Bader C.D."/>
            <person name="Teijaro C.N."/>
            <person name="Fluegel L."/>
            <person name="Davis C.M."/>
            <person name="Simpson J.R."/>
            <person name="Lauterbach L."/>
            <person name="Steele A.D."/>
            <person name="Gui C."/>
            <person name="Meng S."/>
            <person name="Li G."/>
            <person name="Viehrig K."/>
            <person name="Ye F."/>
            <person name="Su P."/>
            <person name="Kiefer A.F."/>
            <person name="Nichols A."/>
            <person name="Cepeda A.J."/>
            <person name="Yan W."/>
            <person name="Fan B."/>
            <person name="Jiang Y."/>
            <person name="Adhikari A."/>
            <person name="Zheng C.-J."/>
            <person name="Schuster L."/>
            <person name="Cowan T.M."/>
            <person name="Smanski M.J."/>
            <person name="Chevrette M.G."/>
            <person name="De Carvalho L.P.S."/>
            <person name="Shen B."/>
        </authorList>
    </citation>
    <scope>NUCLEOTIDE SEQUENCE [LARGE SCALE GENOMIC DNA]</scope>
    <source>
        <strain evidence="6 7">NPDC001615</strain>
    </source>
</reference>
<dbReference type="SUPFAM" id="SSF56801">
    <property type="entry name" value="Acetyl-CoA synthetase-like"/>
    <property type="match status" value="1"/>
</dbReference>
<evidence type="ECO:0000313" key="6">
    <source>
        <dbReference type="EMBL" id="MER6168276.1"/>
    </source>
</evidence>
<dbReference type="Pfam" id="PF00668">
    <property type="entry name" value="Condensation"/>
    <property type="match status" value="1"/>
</dbReference>
<keyword evidence="3" id="KW-0597">Phosphoprotein</keyword>
<dbReference type="Gene3D" id="3.40.50.12780">
    <property type="entry name" value="N-terminal domain of ligase-like"/>
    <property type="match status" value="1"/>
</dbReference>